<dbReference type="EMBL" id="VXMH01000076">
    <property type="protein sequence ID" value="MYC96294.1"/>
    <property type="molecule type" value="Genomic_DNA"/>
</dbReference>
<reference evidence="2" key="1">
    <citation type="submission" date="2019-09" db="EMBL/GenBank/DDBJ databases">
        <title>Characterisation of the sponge microbiome using genome-centric metagenomics.</title>
        <authorList>
            <person name="Engelberts J.P."/>
            <person name="Robbins S.J."/>
            <person name="De Goeij J.M."/>
            <person name="Aranda M."/>
            <person name="Bell S.C."/>
            <person name="Webster N.S."/>
        </authorList>
    </citation>
    <scope>NUCLEOTIDE SEQUENCE</scope>
    <source>
        <strain evidence="2">SB0661_bin_32</strain>
    </source>
</reference>
<feature type="coiled-coil region" evidence="1">
    <location>
        <begin position="57"/>
        <end position="88"/>
    </location>
</feature>
<keyword evidence="1" id="KW-0175">Coiled coil</keyword>
<protein>
    <submittedName>
        <fullName evidence="2">Uncharacterized protein</fullName>
    </submittedName>
</protein>
<sequence length="104" mass="11744">MGNVTHAQVQELVNSLPETKLSLAFHLLQDLVLKDAEVASQNELPRPARMALGDSSLDELRQLLALQAERMKEHYEQTEEERADWQAGDFSDREIDQALQIDGS</sequence>
<comment type="caution">
    <text evidence="2">The sequence shown here is derived from an EMBL/GenBank/DDBJ whole genome shotgun (WGS) entry which is preliminary data.</text>
</comment>
<proteinExistence type="predicted"/>
<accession>A0A6B1D9M6</accession>
<organism evidence="2">
    <name type="scientific">Caldilineaceae bacterium SB0661_bin_32</name>
    <dbReference type="NCBI Taxonomy" id="2605255"/>
    <lineage>
        <taxon>Bacteria</taxon>
        <taxon>Bacillati</taxon>
        <taxon>Chloroflexota</taxon>
        <taxon>Caldilineae</taxon>
        <taxon>Caldilineales</taxon>
        <taxon>Caldilineaceae</taxon>
    </lineage>
</organism>
<gene>
    <name evidence="2" type="ORF">F4X14_15125</name>
</gene>
<dbReference type="AlphaFoldDB" id="A0A6B1D9M6"/>
<evidence type="ECO:0000313" key="2">
    <source>
        <dbReference type="EMBL" id="MYC96294.1"/>
    </source>
</evidence>
<name>A0A6B1D9M6_9CHLR</name>
<evidence type="ECO:0000256" key="1">
    <source>
        <dbReference type="SAM" id="Coils"/>
    </source>
</evidence>